<feature type="transmembrane region" description="Helical" evidence="5">
    <location>
        <begin position="157"/>
        <end position="177"/>
    </location>
</feature>
<evidence type="ECO:0000313" key="7">
    <source>
        <dbReference type="EMBL" id="MEF3078253.1"/>
    </source>
</evidence>
<feature type="transmembrane region" description="Helical" evidence="5">
    <location>
        <begin position="184"/>
        <end position="200"/>
    </location>
</feature>
<feature type="domain" description="O-antigen ligase-related" evidence="6">
    <location>
        <begin position="189"/>
        <end position="342"/>
    </location>
</feature>
<feature type="transmembrane region" description="Helical" evidence="5">
    <location>
        <begin position="233"/>
        <end position="251"/>
    </location>
</feature>
<feature type="transmembrane region" description="Helical" evidence="5">
    <location>
        <begin position="81"/>
        <end position="98"/>
    </location>
</feature>
<protein>
    <submittedName>
        <fullName evidence="7">O-antigen ligase family protein</fullName>
    </submittedName>
</protein>
<reference evidence="7 8" key="1">
    <citation type="submission" date="2024-02" db="EMBL/GenBank/DDBJ databases">
        <title>Winogradskyella poriferorum JCM 12885.</title>
        <authorList>
            <person name="Zhang D.-F."/>
            <person name="Fu Z.-Y."/>
        </authorList>
    </citation>
    <scope>NUCLEOTIDE SEQUENCE [LARGE SCALE GENOMIC DNA]</scope>
    <source>
        <strain evidence="7 8">JCM 12885</strain>
    </source>
</reference>
<dbReference type="Pfam" id="PF04932">
    <property type="entry name" value="Wzy_C"/>
    <property type="match status" value="1"/>
</dbReference>
<evidence type="ECO:0000256" key="3">
    <source>
        <dbReference type="ARBA" id="ARBA00022989"/>
    </source>
</evidence>
<keyword evidence="7" id="KW-0436">Ligase</keyword>
<dbReference type="PANTHER" id="PTHR37422:SF17">
    <property type="entry name" value="O-ANTIGEN LIGASE"/>
    <property type="match status" value="1"/>
</dbReference>
<dbReference type="EMBL" id="JAZHOU010000001">
    <property type="protein sequence ID" value="MEF3078253.1"/>
    <property type="molecule type" value="Genomic_DNA"/>
</dbReference>
<organism evidence="7 8">
    <name type="scientific">Winogradskyella poriferorum</name>
    <dbReference type="NCBI Taxonomy" id="307627"/>
    <lineage>
        <taxon>Bacteria</taxon>
        <taxon>Pseudomonadati</taxon>
        <taxon>Bacteroidota</taxon>
        <taxon>Flavobacteriia</taxon>
        <taxon>Flavobacteriales</taxon>
        <taxon>Flavobacteriaceae</taxon>
        <taxon>Winogradskyella</taxon>
    </lineage>
</organism>
<evidence type="ECO:0000259" key="6">
    <source>
        <dbReference type="Pfam" id="PF04932"/>
    </source>
</evidence>
<evidence type="ECO:0000256" key="1">
    <source>
        <dbReference type="ARBA" id="ARBA00004141"/>
    </source>
</evidence>
<evidence type="ECO:0000256" key="4">
    <source>
        <dbReference type="ARBA" id="ARBA00023136"/>
    </source>
</evidence>
<feature type="transmembrane region" description="Helical" evidence="5">
    <location>
        <begin position="358"/>
        <end position="377"/>
    </location>
</feature>
<proteinExistence type="predicted"/>
<dbReference type="GO" id="GO:0016874">
    <property type="term" value="F:ligase activity"/>
    <property type="evidence" value="ECO:0007669"/>
    <property type="project" value="UniProtKB-KW"/>
</dbReference>
<name>A0ABU7W2Q7_9FLAO</name>
<sequence length="401" mass="46464">MKKKLLKVSLILFSLFILIPSEKRGILVILFALIAVITSPQYPKIKTLKLFLINALPFIIYLLSLLLYFDPEQTPKKLETGLSIIVLPLIFAIINKEIFNKKVEILMQKVFVFSAVLFSLIILIYFMNLGYFTGVKTYGYCLSKLTNKLPLLADHPIYISIALSIAILFSYNIYLNISKYYEKIVLLIAVFIVFATILFLSRRGPVFALCLALIPVLYKLYKSSNRKSLFMKLGIGAIVSAITIILLVKPIKKRVFEVLNPKTYVEKNETNSTNNRIQIYKCAVELIKQKPILGYGIGRDRKELYDCYKENLYYLYENKFNTHNQYLGILLRFGTLGLLSFFLFLLYNYRAALNSKNIIFLSILIFYTTNFLFENVLERQNGVILFSFLINYYSFKNIEDD</sequence>
<feature type="transmembrane region" description="Helical" evidence="5">
    <location>
        <begin position="110"/>
        <end position="132"/>
    </location>
</feature>
<dbReference type="Proteomes" id="UP001356704">
    <property type="component" value="Unassembled WGS sequence"/>
</dbReference>
<feature type="transmembrane region" description="Helical" evidence="5">
    <location>
        <begin position="26"/>
        <end position="43"/>
    </location>
</feature>
<comment type="subcellular location">
    <subcellularLocation>
        <location evidence="1">Membrane</location>
        <topology evidence="1">Multi-pass membrane protein</topology>
    </subcellularLocation>
</comment>
<keyword evidence="4 5" id="KW-0472">Membrane</keyword>
<keyword evidence="8" id="KW-1185">Reference proteome</keyword>
<dbReference type="InterPro" id="IPR007016">
    <property type="entry name" value="O-antigen_ligase-rel_domated"/>
</dbReference>
<gene>
    <name evidence="7" type="ORF">V1468_04480</name>
</gene>
<accession>A0ABU7W2Q7</accession>
<dbReference type="PANTHER" id="PTHR37422">
    <property type="entry name" value="TEICHURONIC ACID BIOSYNTHESIS PROTEIN TUAE"/>
    <property type="match status" value="1"/>
</dbReference>
<dbReference type="InterPro" id="IPR051533">
    <property type="entry name" value="WaaL-like"/>
</dbReference>
<keyword evidence="3 5" id="KW-1133">Transmembrane helix</keyword>
<evidence type="ECO:0000313" key="8">
    <source>
        <dbReference type="Proteomes" id="UP001356704"/>
    </source>
</evidence>
<keyword evidence="2 5" id="KW-0812">Transmembrane</keyword>
<dbReference type="RefSeq" id="WP_331809043.1">
    <property type="nucleotide sequence ID" value="NZ_JAZHOU010000001.1"/>
</dbReference>
<evidence type="ECO:0000256" key="2">
    <source>
        <dbReference type="ARBA" id="ARBA00022692"/>
    </source>
</evidence>
<comment type="caution">
    <text evidence="7">The sequence shown here is derived from an EMBL/GenBank/DDBJ whole genome shotgun (WGS) entry which is preliminary data.</text>
</comment>
<evidence type="ECO:0000256" key="5">
    <source>
        <dbReference type="SAM" id="Phobius"/>
    </source>
</evidence>
<feature type="transmembrane region" description="Helical" evidence="5">
    <location>
        <begin position="326"/>
        <end position="346"/>
    </location>
</feature>
<feature type="transmembrane region" description="Helical" evidence="5">
    <location>
        <begin position="50"/>
        <end position="69"/>
    </location>
</feature>